<gene>
    <name evidence="1" type="ORF">M8A51_12715</name>
</gene>
<proteinExistence type="predicted"/>
<comment type="caution">
    <text evidence="1">The sequence shown here is derived from an EMBL/GenBank/DDBJ whole genome shotgun (WGS) entry which is preliminary data.</text>
</comment>
<keyword evidence="2" id="KW-1185">Reference proteome</keyword>
<evidence type="ECO:0000313" key="1">
    <source>
        <dbReference type="EMBL" id="MCM5680392.1"/>
    </source>
</evidence>
<organism evidence="1 2">
    <name type="scientific">Caldimonas mangrovi</name>
    <dbReference type="NCBI Taxonomy" id="2944811"/>
    <lineage>
        <taxon>Bacteria</taxon>
        <taxon>Pseudomonadati</taxon>
        <taxon>Pseudomonadota</taxon>
        <taxon>Betaproteobacteria</taxon>
        <taxon>Burkholderiales</taxon>
        <taxon>Sphaerotilaceae</taxon>
        <taxon>Caldimonas</taxon>
    </lineage>
</organism>
<accession>A0ABT0YNT6</accession>
<reference evidence="1" key="1">
    <citation type="submission" date="2022-05" db="EMBL/GenBank/DDBJ databases">
        <title>Schlegelella sp. nov., isolated from mangrove soil.</title>
        <authorList>
            <person name="Liu Y."/>
            <person name="Ge X."/>
            <person name="Liu W."/>
        </authorList>
    </citation>
    <scope>NUCLEOTIDE SEQUENCE</scope>
    <source>
        <strain evidence="1">S2-27</strain>
    </source>
</reference>
<protein>
    <submittedName>
        <fullName evidence="1">DUF934 domain-containing protein</fullName>
    </submittedName>
</protein>
<dbReference type="Pfam" id="PF06073">
    <property type="entry name" value="DUF934"/>
    <property type="match status" value="1"/>
</dbReference>
<dbReference type="Proteomes" id="UP001165541">
    <property type="component" value="Unassembled WGS sequence"/>
</dbReference>
<dbReference type="InterPro" id="IPR008318">
    <property type="entry name" value="UCP030820"/>
</dbReference>
<evidence type="ECO:0000313" key="2">
    <source>
        <dbReference type="Proteomes" id="UP001165541"/>
    </source>
</evidence>
<dbReference type="PIRSF" id="PIRSF030820">
    <property type="entry name" value="UCP030820"/>
    <property type="match status" value="1"/>
</dbReference>
<dbReference type="RefSeq" id="WP_251778830.1">
    <property type="nucleotide sequence ID" value="NZ_JAMKFE010000006.1"/>
</dbReference>
<name>A0ABT0YNT6_9BURK</name>
<sequence length="157" mass="17598">MEFITSDKDLWAAVPEDEAVVPATNTLLTWAQWRNVREQWPAGLPVAIAFPNDADIEDLSPDLSRIALVVLHFPKWTDGRAYSQARLLRGRYRYGGQVRATGDVVVDMAPLLSRTGFDSAVLRAGQNPEFAQRALGFFPAYYQGDVHEHRPLFNRGA</sequence>
<dbReference type="EMBL" id="JAMKFE010000006">
    <property type="protein sequence ID" value="MCM5680392.1"/>
    <property type="molecule type" value="Genomic_DNA"/>
</dbReference>